<name>A0A8S9JPT9_BRACR</name>
<dbReference type="AlphaFoldDB" id="A0A8S9JPT9"/>
<evidence type="ECO:0000313" key="2">
    <source>
        <dbReference type="EMBL" id="KAF2583779.1"/>
    </source>
</evidence>
<gene>
    <name evidence="2" type="ORF">F2Q70_00035603</name>
</gene>
<protein>
    <recommendedName>
        <fullName evidence="3">Transmembrane protein</fullName>
    </recommendedName>
</protein>
<dbReference type="EMBL" id="QGKY02000246">
    <property type="protein sequence ID" value="KAF2583779.1"/>
    <property type="molecule type" value="Genomic_DNA"/>
</dbReference>
<evidence type="ECO:0008006" key="3">
    <source>
        <dbReference type="Google" id="ProtNLM"/>
    </source>
</evidence>
<evidence type="ECO:0000256" key="1">
    <source>
        <dbReference type="SAM" id="Phobius"/>
    </source>
</evidence>
<organism evidence="2">
    <name type="scientific">Brassica cretica</name>
    <name type="common">Mustard</name>
    <dbReference type="NCBI Taxonomy" id="69181"/>
    <lineage>
        <taxon>Eukaryota</taxon>
        <taxon>Viridiplantae</taxon>
        <taxon>Streptophyta</taxon>
        <taxon>Embryophyta</taxon>
        <taxon>Tracheophyta</taxon>
        <taxon>Spermatophyta</taxon>
        <taxon>Magnoliopsida</taxon>
        <taxon>eudicotyledons</taxon>
        <taxon>Gunneridae</taxon>
        <taxon>Pentapetalae</taxon>
        <taxon>rosids</taxon>
        <taxon>malvids</taxon>
        <taxon>Brassicales</taxon>
        <taxon>Brassicaceae</taxon>
        <taxon>Brassiceae</taxon>
        <taxon>Brassica</taxon>
    </lineage>
</organism>
<accession>A0A8S9JPT9</accession>
<keyword evidence="1" id="KW-0472">Membrane</keyword>
<feature type="transmembrane region" description="Helical" evidence="1">
    <location>
        <begin position="176"/>
        <end position="196"/>
    </location>
</feature>
<reference evidence="2" key="1">
    <citation type="submission" date="2019-12" db="EMBL/GenBank/DDBJ databases">
        <title>Genome sequencing and annotation of Brassica cretica.</title>
        <authorList>
            <person name="Studholme D.J."/>
            <person name="Sarris P.F."/>
        </authorList>
    </citation>
    <scope>NUCLEOTIDE SEQUENCE</scope>
    <source>
        <strain evidence="2">PFS-102/07</strain>
        <tissue evidence="2">Leaf</tissue>
    </source>
</reference>
<sequence length="371" mass="41105">MGQMSRILVGWGNGFKLVVFSSGVIVAGREVVASDEALVPAPEASLFSSSARLIFAHLSLLHPLRLVVVSVTRGYTGLDLFREELDAGLLSSYAGVCGSALLISSGVLSVDWYGVLPRCLGDSRPLSWHLRASEVSINSKVSLANGAGMCQFRRWWHLETCCVALLRRLWLRRCNACGLPLTYFLLFPVLVLLVPLQKPSRLLWFFVLRFSEETTGGVCDGFPTLVPAPEASLFSSSARLIFAHLSLLHPLRLVVVSVTRGYIGLDWYGVLPRCLGDSRPLSRHLRASEVSINSKVSLANGASMCQFRRWWHLETCCVALLRRLWLRRCNACGLPLTYFLLFPVLVLLVPLQKPTLVLRPSVLGGDDWRCL</sequence>
<keyword evidence="1" id="KW-1133">Transmembrane helix</keyword>
<keyword evidence="1" id="KW-0812">Transmembrane</keyword>
<proteinExistence type="predicted"/>
<comment type="caution">
    <text evidence="2">The sequence shown here is derived from an EMBL/GenBank/DDBJ whole genome shotgun (WGS) entry which is preliminary data.</text>
</comment>